<organism evidence="2">
    <name type="scientific">marine sediment metagenome</name>
    <dbReference type="NCBI Taxonomy" id="412755"/>
    <lineage>
        <taxon>unclassified sequences</taxon>
        <taxon>metagenomes</taxon>
        <taxon>ecological metagenomes</taxon>
    </lineage>
</organism>
<evidence type="ECO:0000259" key="1">
    <source>
        <dbReference type="Pfam" id="PF19935"/>
    </source>
</evidence>
<sequence>MTRKRTYSITSARIEIWASAIIWVIARLNFLFDSQNPNNISTDTICDFFDTKKSTVGNKATDIEKACKIRMGEEGLCNSEISDSLSFVQLPNGIVLTKKMAKETGLS</sequence>
<feature type="domain" description="DUF6398" evidence="1">
    <location>
        <begin position="1"/>
        <end position="71"/>
    </location>
</feature>
<protein>
    <recommendedName>
        <fullName evidence="1">DUF6398 domain-containing protein</fullName>
    </recommendedName>
</protein>
<evidence type="ECO:0000313" key="2">
    <source>
        <dbReference type="EMBL" id="GAI81213.1"/>
    </source>
</evidence>
<reference evidence="2" key="1">
    <citation type="journal article" date="2014" name="Front. Microbiol.">
        <title>High frequency of phylogenetically diverse reductive dehalogenase-homologous genes in deep subseafloor sedimentary metagenomes.</title>
        <authorList>
            <person name="Kawai M."/>
            <person name="Futagami T."/>
            <person name="Toyoda A."/>
            <person name="Takaki Y."/>
            <person name="Nishi S."/>
            <person name="Hori S."/>
            <person name="Arai W."/>
            <person name="Tsubouchi T."/>
            <person name="Morono Y."/>
            <person name="Uchiyama I."/>
            <person name="Ito T."/>
            <person name="Fujiyama A."/>
            <person name="Inagaki F."/>
            <person name="Takami H."/>
        </authorList>
    </citation>
    <scope>NUCLEOTIDE SEQUENCE</scope>
    <source>
        <strain evidence="2">Expedition CK06-06</strain>
    </source>
</reference>
<dbReference type="EMBL" id="BARW01006824">
    <property type="protein sequence ID" value="GAI81213.1"/>
    <property type="molecule type" value="Genomic_DNA"/>
</dbReference>
<name>X1RKQ2_9ZZZZ</name>
<dbReference type="InterPro" id="IPR045651">
    <property type="entry name" value="DUF6398"/>
</dbReference>
<comment type="caution">
    <text evidence="2">The sequence shown here is derived from an EMBL/GenBank/DDBJ whole genome shotgun (WGS) entry which is preliminary data.</text>
</comment>
<proteinExistence type="predicted"/>
<gene>
    <name evidence="2" type="ORF">S12H4_14317</name>
</gene>
<dbReference type="AlphaFoldDB" id="X1RKQ2"/>
<accession>X1RKQ2</accession>
<dbReference type="Pfam" id="PF19935">
    <property type="entry name" value="DUF6398"/>
    <property type="match status" value="1"/>
</dbReference>